<evidence type="ECO:0000256" key="4">
    <source>
        <dbReference type="ARBA" id="ARBA00022679"/>
    </source>
</evidence>
<dbReference type="PANTHER" id="PTHR48090:SF1">
    <property type="entry name" value="PROPHAGE BACTOPRENOL GLUCOSYL TRANSFERASE HOMOLOG"/>
    <property type="match status" value="1"/>
</dbReference>
<dbReference type="InterPro" id="IPR001173">
    <property type="entry name" value="Glyco_trans_2-like"/>
</dbReference>
<dbReference type="EMBL" id="BONI01000007">
    <property type="protein sequence ID" value="GIG04542.1"/>
    <property type="molecule type" value="Genomic_DNA"/>
</dbReference>
<evidence type="ECO:0000256" key="2">
    <source>
        <dbReference type="ARBA" id="ARBA00006739"/>
    </source>
</evidence>
<dbReference type="InterPro" id="IPR029044">
    <property type="entry name" value="Nucleotide-diphossugar_trans"/>
</dbReference>
<evidence type="ECO:0000259" key="10">
    <source>
        <dbReference type="Pfam" id="PF00535"/>
    </source>
</evidence>
<feature type="transmembrane region" description="Helical" evidence="9">
    <location>
        <begin position="273"/>
        <end position="295"/>
    </location>
</feature>
<evidence type="ECO:0000256" key="6">
    <source>
        <dbReference type="ARBA" id="ARBA00022989"/>
    </source>
</evidence>
<evidence type="ECO:0000256" key="9">
    <source>
        <dbReference type="SAM" id="Phobius"/>
    </source>
</evidence>
<keyword evidence="6 9" id="KW-1133">Transmembrane helix</keyword>
<dbReference type="Pfam" id="PF00535">
    <property type="entry name" value="Glycos_transf_2"/>
    <property type="match status" value="1"/>
</dbReference>
<protein>
    <submittedName>
        <fullName evidence="11">Glucosyl transferase</fullName>
    </submittedName>
</protein>
<feature type="region of interest" description="Disordered" evidence="8">
    <location>
        <begin position="322"/>
        <end position="361"/>
    </location>
</feature>
<dbReference type="Proteomes" id="UP000630887">
    <property type="component" value="Unassembled WGS sequence"/>
</dbReference>
<evidence type="ECO:0000256" key="8">
    <source>
        <dbReference type="SAM" id="MobiDB-lite"/>
    </source>
</evidence>
<dbReference type="AlphaFoldDB" id="A0A8J3KK85"/>
<comment type="subcellular location">
    <subcellularLocation>
        <location evidence="1">Membrane</location>
        <topology evidence="1">Multi-pass membrane protein</topology>
    </subcellularLocation>
</comment>
<evidence type="ECO:0000256" key="5">
    <source>
        <dbReference type="ARBA" id="ARBA00022692"/>
    </source>
</evidence>
<evidence type="ECO:0000313" key="12">
    <source>
        <dbReference type="Proteomes" id="UP000630887"/>
    </source>
</evidence>
<evidence type="ECO:0000256" key="1">
    <source>
        <dbReference type="ARBA" id="ARBA00004141"/>
    </source>
</evidence>
<keyword evidence="5 9" id="KW-0812">Transmembrane</keyword>
<feature type="domain" description="Glycosyltransferase 2-like" evidence="10">
    <location>
        <begin position="17"/>
        <end position="180"/>
    </location>
</feature>
<comment type="caution">
    <text evidence="11">The sequence shown here is derived from an EMBL/GenBank/DDBJ whole genome shotgun (WGS) entry which is preliminary data.</text>
</comment>
<keyword evidence="4 11" id="KW-0808">Transferase</keyword>
<accession>A0A8J3KK85</accession>
<name>A0A8J3KK85_9ACTN</name>
<keyword evidence="3" id="KW-0328">Glycosyltransferase</keyword>
<organism evidence="11 12">
    <name type="scientific">Catellatospora coxensis</name>
    <dbReference type="NCBI Taxonomy" id="310354"/>
    <lineage>
        <taxon>Bacteria</taxon>
        <taxon>Bacillati</taxon>
        <taxon>Actinomycetota</taxon>
        <taxon>Actinomycetes</taxon>
        <taxon>Micromonosporales</taxon>
        <taxon>Micromonosporaceae</taxon>
        <taxon>Catellatospora</taxon>
    </lineage>
</organism>
<dbReference type="InterPro" id="IPR050256">
    <property type="entry name" value="Glycosyltransferase_2"/>
</dbReference>
<sequence>MRHFDGYRVRMAVPRLSIVIPMYNEEAVLPLLVSRLRPVLDGLGQAYEVVAVDDGSRDATAAIVTLLRAKWPELRLVRLRRNGGHQAALTAGLHRSRGDYVVTIDADLQDPPETITEMLHLAQTQELDIVYGVRGDRASDTLFKRGTANLYYRLMRHIVGNRMPLGAGDFRLLSRAMVDALRELPEQAPVYRLLVPWLGFPSGQVLYTREKRAAGTSKYPLGKMINLTVDSIISFTAAPLRLGIWLGAFGALACVVAAAKVLVAYFQGTVVPGWTSLSLVVLFLGACQLICLGLLGEYVGRIYRGVQARPAYYVGEDSLAGADSGAGHTPGPLDEPDPRDEPVRPRRAAVSADAAGTRSRG</sequence>
<dbReference type="GO" id="GO:0016757">
    <property type="term" value="F:glycosyltransferase activity"/>
    <property type="evidence" value="ECO:0007669"/>
    <property type="project" value="UniProtKB-KW"/>
</dbReference>
<dbReference type="GO" id="GO:0005886">
    <property type="term" value="C:plasma membrane"/>
    <property type="evidence" value="ECO:0007669"/>
    <property type="project" value="TreeGrafter"/>
</dbReference>
<keyword evidence="7 9" id="KW-0472">Membrane</keyword>
<dbReference type="PANTHER" id="PTHR48090">
    <property type="entry name" value="UNDECAPRENYL-PHOSPHATE 4-DEOXY-4-FORMAMIDO-L-ARABINOSE TRANSFERASE-RELATED"/>
    <property type="match status" value="1"/>
</dbReference>
<evidence type="ECO:0000256" key="3">
    <source>
        <dbReference type="ARBA" id="ARBA00022676"/>
    </source>
</evidence>
<dbReference type="SUPFAM" id="SSF53448">
    <property type="entry name" value="Nucleotide-diphospho-sugar transferases"/>
    <property type="match status" value="1"/>
</dbReference>
<comment type="similarity">
    <text evidence="2">Belongs to the glycosyltransferase 2 family.</text>
</comment>
<reference evidence="11 12" key="1">
    <citation type="submission" date="2021-01" db="EMBL/GenBank/DDBJ databases">
        <title>Whole genome shotgun sequence of Catellatospora coxensis NBRC 107359.</title>
        <authorList>
            <person name="Komaki H."/>
            <person name="Tamura T."/>
        </authorList>
    </citation>
    <scope>NUCLEOTIDE SEQUENCE [LARGE SCALE GENOMIC DNA]</scope>
    <source>
        <strain evidence="11 12">NBRC 107359</strain>
    </source>
</reference>
<dbReference type="CDD" id="cd04187">
    <property type="entry name" value="DPM1_like_bac"/>
    <property type="match status" value="1"/>
</dbReference>
<keyword evidence="12" id="KW-1185">Reference proteome</keyword>
<evidence type="ECO:0000256" key="7">
    <source>
        <dbReference type="ARBA" id="ARBA00023136"/>
    </source>
</evidence>
<proteinExistence type="inferred from homology"/>
<feature type="transmembrane region" description="Helical" evidence="9">
    <location>
        <begin position="242"/>
        <end position="267"/>
    </location>
</feature>
<gene>
    <name evidence="11" type="ORF">Cco03nite_12420</name>
</gene>
<dbReference type="Gene3D" id="3.90.550.10">
    <property type="entry name" value="Spore Coat Polysaccharide Biosynthesis Protein SpsA, Chain A"/>
    <property type="match status" value="1"/>
</dbReference>
<evidence type="ECO:0000313" key="11">
    <source>
        <dbReference type="EMBL" id="GIG04542.1"/>
    </source>
</evidence>